<feature type="transmembrane region" description="Helical" evidence="1">
    <location>
        <begin position="6"/>
        <end position="22"/>
    </location>
</feature>
<keyword evidence="4" id="KW-1185">Reference proteome</keyword>
<accession>A0ABW0LHW6</accession>
<dbReference type="PROSITE" id="PS51257">
    <property type="entry name" value="PROKAR_LIPOPROTEIN"/>
    <property type="match status" value="1"/>
</dbReference>
<evidence type="ECO:0000313" key="3">
    <source>
        <dbReference type="EMBL" id="MFC5465485.1"/>
    </source>
</evidence>
<feature type="domain" description="YhfM-like" evidence="2">
    <location>
        <begin position="37"/>
        <end position="131"/>
    </location>
</feature>
<protein>
    <recommendedName>
        <fullName evidence="2">YhfM-like domain-containing protein</fullName>
    </recommendedName>
</protein>
<organism evidence="3 4">
    <name type="scientific">Lederbergia graminis</name>
    <dbReference type="NCBI Taxonomy" id="735518"/>
    <lineage>
        <taxon>Bacteria</taxon>
        <taxon>Bacillati</taxon>
        <taxon>Bacillota</taxon>
        <taxon>Bacilli</taxon>
        <taxon>Bacillales</taxon>
        <taxon>Bacillaceae</taxon>
        <taxon>Lederbergia</taxon>
    </lineage>
</organism>
<evidence type="ECO:0000256" key="1">
    <source>
        <dbReference type="SAM" id="Phobius"/>
    </source>
</evidence>
<proteinExistence type="predicted"/>
<reference evidence="4" key="1">
    <citation type="journal article" date="2019" name="Int. J. Syst. Evol. Microbiol.">
        <title>The Global Catalogue of Microorganisms (GCM) 10K type strain sequencing project: providing services to taxonomists for standard genome sequencing and annotation.</title>
        <authorList>
            <consortium name="The Broad Institute Genomics Platform"/>
            <consortium name="The Broad Institute Genome Sequencing Center for Infectious Disease"/>
            <person name="Wu L."/>
            <person name="Ma J."/>
        </authorList>
    </citation>
    <scope>NUCLEOTIDE SEQUENCE [LARGE SCALE GENOMIC DNA]</scope>
    <source>
        <strain evidence="4">CGMCC 1.12237</strain>
    </source>
</reference>
<sequence>MEKTKYVIGIIIITLFMVACSYQEQEIKVFQRIGSENKYEVMKVITDKEQVQTVRKMIDNINWEIVKFQMERPPDYKFAFQPTNAEVDVKTIQYQLWISPNKDKVGLHGGSRYYQLNKENSAIIFEILTGEKISNANVNE</sequence>
<dbReference type="InterPro" id="IPR058780">
    <property type="entry name" value="YhfM-like_dom"/>
</dbReference>
<name>A0ABW0LHW6_9BACI</name>
<comment type="caution">
    <text evidence="3">The sequence shown here is derived from an EMBL/GenBank/DDBJ whole genome shotgun (WGS) entry which is preliminary data.</text>
</comment>
<evidence type="ECO:0000313" key="4">
    <source>
        <dbReference type="Proteomes" id="UP001596147"/>
    </source>
</evidence>
<dbReference type="Pfam" id="PF26353">
    <property type="entry name" value="YhfM"/>
    <property type="match status" value="1"/>
</dbReference>
<evidence type="ECO:0000259" key="2">
    <source>
        <dbReference type="Pfam" id="PF26353"/>
    </source>
</evidence>
<gene>
    <name evidence="3" type="ORF">ACFPM4_12060</name>
</gene>
<keyword evidence="1" id="KW-1133">Transmembrane helix</keyword>
<dbReference type="EMBL" id="JBHSMC010000014">
    <property type="protein sequence ID" value="MFC5465485.1"/>
    <property type="molecule type" value="Genomic_DNA"/>
</dbReference>
<keyword evidence="1" id="KW-0812">Transmembrane</keyword>
<dbReference type="RefSeq" id="WP_382351903.1">
    <property type="nucleotide sequence ID" value="NZ_JBHSMC010000014.1"/>
</dbReference>
<dbReference type="Proteomes" id="UP001596147">
    <property type="component" value="Unassembled WGS sequence"/>
</dbReference>
<keyword evidence="1" id="KW-0472">Membrane</keyword>